<dbReference type="PRINTS" id="PR01537">
    <property type="entry name" value="INTRLKN1R1F"/>
</dbReference>
<evidence type="ECO:0000313" key="16">
    <source>
        <dbReference type="Proteomes" id="UP000325440"/>
    </source>
</evidence>
<keyword evidence="5" id="KW-0433">Leucine-rich repeat</keyword>
<dbReference type="SMART" id="SM00364">
    <property type="entry name" value="LRR_BAC"/>
    <property type="match status" value="6"/>
</dbReference>
<dbReference type="SMART" id="SM00369">
    <property type="entry name" value="LRR_TYP"/>
    <property type="match status" value="19"/>
</dbReference>
<dbReference type="PANTHER" id="PTHR24373:SF275">
    <property type="entry name" value="TIR DOMAIN-CONTAINING PROTEIN"/>
    <property type="match status" value="1"/>
</dbReference>
<evidence type="ECO:0000256" key="3">
    <source>
        <dbReference type="ARBA" id="ARBA00009634"/>
    </source>
</evidence>
<evidence type="ECO:0000259" key="14">
    <source>
        <dbReference type="PROSITE" id="PS50104"/>
    </source>
</evidence>
<dbReference type="SUPFAM" id="SSF52058">
    <property type="entry name" value="L domain-like"/>
    <property type="match status" value="4"/>
</dbReference>
<name>A0A5E4MB99_9HEMI</name>
<dbReference type="PROSITE" id="PS50104">
    <property type="entry name" value="TIR"/>
    <property type="match status" value="1"/>
</dbReference>
<evidence type="ECO:0000256" key="4">
    <source>
        <dbReference type="ARBA" id="ARBA00022475"/>
    </source>
</evidence>
<organism evidence="15 16">
    <name type="scientific">Cinara cedri</name>
    <dbReference type="NCBI Taxonomy" id="506608"/>
    <lineage>
        <taxon>Eukaryota</taxon>
        <taxon>Metazoa</taxon>
        <taxon>Ecdysozoa</taxon>
        <taxon>Arthropoda</taxon>
        <taxon>Hexapoda</taxon>
        <taxon>Insecta</taxon>
        <taxon>Pterygota</taxon>
        <taxon>Neoptera</taxon>
        <taxon>Paraneoptera</taxon>
        <taxon>Hemiptera</taxon>
        <taxon>Sternorrhyncha</taxon>
        <taxon>Aphidomorpha</taxon>
        <taxon>Aphidoidea</taxon>
        <taxon>Aphididae</taxon>
        <taxon>Lachninae</taxon>
        <taxon>Cinara</taxon>
    </lineage>
</organism>
<evidence type="ECO:0000256" key="2">
    <source>
        <dbReference type="ARBA" id="ARBA00004479"/>
    </source>
</evidence>
<dbReference type="SMART" id="SM00255">
    <property type="entry name" value="TIR"/>
    <property type="match status" value="1"/>
</dbReference>
<protein>
    <submittedName>
        <fullName evidence="15">Toll/interleukin-1 receptor homology (TIR) domain,Leucine-rich repeat N-terminal domain,Leucine-rich</fullName>
    </submittedName>
</protein>
<reference evidence="15 16" key="1">
    <citation type="submission" date="2019-08" db="EMBL/GenBank/DDBJ databases">
        <authorList>
            <person name="Alioto T."/>
            <person name="Alioto T."/>
            <person name="Gomez Garrido J."/>
        </authorList>
    </citation>
    <scope>NUCLEOTIDE SEQUENCE [LARGE SCALE GENOMIC DNA]</scope>
</reference>
<sequence length="1283" mass="144933">MRVFFAILVLSPVWHSVCGQQLQLNGTSSAPAFDYDAPDDCAWKVLGDGAADEVLLSCKLRTINSEMDTTNFSAIPSEHTVSLLISCDPAVTARSSMENQSFAHLARLRELELDSCKLAQWPAATLTGLNDLRNLTVRTGVSDWPEADMTMEIAAGSFAHAVRLERLDLSTNNLIALPENTFCQLPNLVYLNLSRNRIQDVGDLGFKERTPPPPQPLISSHDDVYDVDPYQKKSTAGPCPLDVQSVDVSWNRITVIPSNGFGSLRRLAELRLAGNEISAVNDRPLGGLAGLKIFDLSSNNIVSLPVDMFKDVAESITQIYLQNNSINALSPNLFVNLYQLNSLDLSYNQLSSKWINDNTFSGLIRLVTLNLSNNKITKLAPTIFHDLYTLQILNLAGNLIDFIPNDAFIQLHNLDTLVLSNNKITEITPLALNGLHALTLLSLDGNRITDVHDDCFRNGTTLQDLNLSGNMLKTVPSALREMRLLKTVDLGENRIDFIDPDSFYGMSNLYGLRLIGNRLRNITSNLFDNLISLQILNLAHNQIDFVATDAFHNISTIQAIRLDGNRLSSIEHLFRNVSSLLWLNVSDNVLNYFDYDMLPEQLEWLDMHKNYLTELSNKNGAAVSIRKLDVRYNYLSYIGPSSIPDCVEILLMNDNQIMTVETGTFLKKANITRADMYSNQIGQLDINALRLTPVHSDRPLPEFYIGGNPFQCDCKMEWLQRINLLANLRQYPVIMDLPSVYCKLLYNRENKYVPLADISPAQFVCTYKTHCFTVCQCCEFDACDCEMTCPANCTCYHDQPWSSNIVDCYSSNYTQLPAKIPMDATEVYLDGNLFTHLSSHALLGRKNLRILFANNSGIRSVRNDTFTGLKRLAVLHLEHNKIERFDGSEFNTVENLRELYLQHNLIGHVSNITFEPLKSLQVLRLDHNRLYDYDVWTLSTNVRLSGLYLSSNPWSCDCEFVQSFRRFMMRTPGGDKVADSAAVTCHPDSGSRDLSIRDQNVTECSSFFGSIVENRIVRDVLPTALTAICVVLALALIVYLVVVYREECRAWVYYKFGLRICHKTVPFEDDRMFDAYVTYSLKDDGFVAQMLAPGLEQGNPRYRVGLHYRDFNVSSFVADTIVEAIESSKRTILVVSKNFVESEWCRFEFKSALHEGLKDKRGRLIVVALGEIQPKDVDPELRIYMKNAVHVNWGDRMFWEKLKFAMPDPTAENRGRELYGCAVQQVLLVTGVRGFFAASLGLRLSKSDFGAASTMRPLKTDEKMKIIFWSFGKKKKRKKMKTN</sequence>
<evidence type="ECO:0000256" key="10">
    <source>
        <dbReference type="ARBA" id="ARBA00023136"/>
    </source>
</evidence>
<feature type="domain" description="TIR" evidence="14">
    <location>
        <begin position="1071"/>
        <end position="1206"/>
    </location>
</feature>
<dbReference type="Pfam" id="PF13855">
    <property type="entry name" value="LRR_8"/>
    <property type="match status" value="5"/>
</dbReference>
<dbReference type="InterPro" id="IPR035897">
    <property type="entry name" value="Toll_tir_struct_dom_sf"/>
</dbReference>
<keyword evidence="4" id="KW-1003">Cell membrane</keyword>
<evidence type="ECO:0000256" key="1">
    <source>
        <dbReference type="ARBA" id="ARBA00004236"/>
    </source>
</evidence>
<keyword evidence="7 13" id="KW-0732">Signal</keyword>
<evidence type="ECO:0000256" key="12">
    <source>
        <dbReference type="SAM" id="Phobius"/>
    </source>
</evidence>
<keyword evidence="6 12" id="KW-0812">Transmembrane</keyword>
<feature type="chain" id="PRO_5022802925" evidence="13">
    <location>
        <begin position="20"/>
        <end position="1283"/>
    </location>
</feature>
<evidence type="ECO:0000313" key="15">
    <source>
        <dbReference type="EMBL" id="VVC27181.1"/>
    </source>
</evidence>
<dbReference type="InterPro" id="IPR000157">
    <property type="entry name" value="TIR_dom"/>
</dbReference>
<evidence type="ECO:0000256" key="6">
    <source>
        <dbReference type="ARBA" id="ARBA00022692"/>
    </source>
</evidence>
<dbReference type="PANTHER" id="PTHR24373">
    <property type="entry name" value="SLIT RELATED LEUCINE-RICH REPEAT NEURONAL PROTEIN"/>
    <property type="match status" value="1"/>
</dbReference>
<dbReference type="InterPro" id="IPR001611">
    <property type="entry name" value="Leu-rich_rpt"/>
</dbReference>
<dbReference type="Proteomes" id="UP000325440">
    <property type="component" value="Unassembled WGS sequence"/>
</dbReference>
<keyword evidence="9 12" id="KW-1133">Transmembrane helix</keyword>
<gene>
    <name evidence="15" type="ORF">CINCED_3A004293</name>
</gene>
<dbReference type="SMART" id="SM00013">
    <property type="entry name" value="LRRNT"/>
    <property type="match status" value="1"/>
</dbReference>
<keyword evidence="8" id="KW-0677">Repeat</keyword>
<dbReference type="Pfam" id="PF01582">
    <property type="entry name" value="TIR"/>
    <property type="match status" value="1"/>
</dbReference>
<dbReference type="OrthoDB" id="2015831at2759"/>
<feature type="signal peptide" evidence="13">
    <location>
        <begin position="1"/>
        <end position="19"/>
    </location>
</feature>
<dbReference type="EMBL" id="CABPRJ010000068">
    <property type="protein sequence ID" value="VVC27181.1"/>
    <property type="molecule type" value="Genomic_DNA"/>
</dbReference>
<evidence type="ECO:0000256" key="9">
    <source>
        <dbReference type="ARBA" id="ARBA00022989"/>
    </source>
</evidence>
<evidence type="ECO:0000256" key="8">
    <source>
        <dbReference type="ARBA" id="ARBA00022737"/>
    </source>
</evidence>
<dbReference type="FunFam" id="3.80.10.10:FF:001438">
    <property type="entry name" value="Uncharacterized protein"/>
    <property type="match status" value="1"/>
</dbReference>
<comment type="similarity">
    <text evidence="3">Belongs to the Toll-like receptor family.</text>
</comment>
<dbReference type="FunFam" id="3.40.50.10140:FF:000021">
    <property type="entry name" value="Toll receptor 13"/>
    <property type="match status" value="1"/>
</dbReference>
<dbReference type="PROSITE" id="PS51450">
    <property type="entry name" value="LRR"/>
    <property type="match status" value="6"/>
</dbReference>
<dbReference type="SUPFAM" id="SSF52200">
    <property type="entry name" value="Toll/Interleukin receptor TIR domain"/>
    <property type="match status" value="1"/>
</dbReference>
<keyword evidence="10 12" id="KW-0472">Membrane</keyword>
<dbReference type="InterPro" id="IPR050328">
    <property type="entry name" value="Dev_Immune_Receptor"/>
</dbReference>
<accession>A0A5E4MB99</accession>
<evidence type="ECO:0000256" key="5">
    <source>
        <dbReference type="ARBA" id="ARBA00022614"/>
    </source>
</evidence>
<proteinExistence type="inferred from homology"/>
<dbReference type="SMART" id="SM00082">
    <property type="entry name" value="LRRCT"/>
    <property type="match status" value="2"/>
</dbReference>
<dbReference type="InterPro" id="IPR000483">
    <property type="entry name" value="Cys-rich_flank_reg_C"/>
</dbReference>
<dbReference type="InterPro" id="IPR003591">
    <property type="entry name" value="Leu-rich_rpt_typical-subtyp"/>
</dbReference>
<dbReference type="InterPro" id="IPR032675">
    <property type="entry name" value="LRR_dom_sf"/>
</dbReference>
<dbReference type="GO" id="GO:0005886">
    <property type="term" value="C:plasma membrane"/>
    <property type="evidence" value="ECO:0007669"/>
    <property type="project" value="UniProtKB-SubCell"/>
</dbReference>
<dbReference type="InterPro" id="IPR000372">
    <property type="entry name" value="LRRNT"/>
</dbReference>
<dbReference type="Gene3D" id="3.80.10.10">
    <property type="entry name" value="Ribonuclease Inhibitor"/>
    <property type="match status" value="6"/>
</dbReference>
<keyword evidence="11 15" id="KW-0675">Receptor</keyword>
<evidence type="ECO:0000256" key="13">
    <source>
        <dbReference type="SAM" id="SignalP"/>
    </source>
</evidence>
<dbReference type="FunFam" id="3.80.10.10:FF:001164">
    <property type="entry name" value="GH01279p"/>
    <property type="match status" value="1"/>
</dbReference>
<evidence type="ECO:0000256" key="7">
    <source>
        <dbReference type="ARBA" id="ARBA00022729"/>
    </source>
</evidence>
<evidence type="ECO:0000256" key="11">
    <source>
        <dbReference type="ARBA" id="ARBA00023170"/>
    </source>
</evidence>
<dbReference type="SMART" id="SM00365">
    <property type="entry name" value="LRR_SD22"/>
    <property type="match status" value="7"/>
</dbReference>
<keyword evidence="16" id="KW-1185">Reference proteome</keyword>
<feature type="transmembrane region" description="Helical" evidence="12">
    <location>
        <begin position="1020"/>
        <end position="1044"/>
    </location>
</feature>
<comment type="subcellular location">
    <subcellularLocation>
        <location evidence="1">Cell membrane</location>
    </subcellularLocation>
    <subcellularLocation>
        <location evidence="2">Membrane</location>
        <topology evidence="2">Single-pass type I membrane protein</topology>
    </subcellularLocation>
</comment>
<dbReference type="Pfam" id="PF00560">
    <property type="entry name" value="LRR_1"/>
    <property type="match status" value="1"/>
</dbReference>
<dbReference type="Gene3D" id="3.40.50.10140">
    <property type="entry name" value="Toll/interleukin-1 receptor homology (TIR) domain"/>
    <property type="match status" value="1"/>
</dbReference>
<dbReference type="GO" id="GO:0007165">
    <property type="term" value="P:signal transduction"/>
    <property type="evidence" value="ECO:0007669"/>
    <property type="project" value="InterPro"/>
</dbReference>